<gene>
    <name evidence="3" type="ORF">EGJ28_21940</name>
</gene>
<dbReference type="Proteomes" id="UP000276506">
    <property type="component" value="Unassembled WGS sequence"/>
</dbReference>
<sequence>MKNGLLLLALMVGAQTAIAGAYSDAALSGAHAMSPFDRSYEAGRAQSINQPVDYQRTKPAALQIDLSADDPTISVEETETERVYRQTLAELERSQRDLHQAHQRTEEQLRVATENAELSEQARRQNLLAQRAELEHALRLNEQAQREVERVKQEQIADIAQMKAQSEQLLMLAESKAEVIESSAHKRVILERIDPTVVMNGTVSVEYEAATIKEIVTGMMPVGWRVEVDFRKHPQLLSRRYQFISTDPRDLALRQLTASVRDARVRFKYFWDLKDAQGNPSPMILLSDTNDRE</sequence>
<proteinExistence type="predicted"/>
<protein>
    <submittedName>
        <fullName evidence="3">Uncharacterized protein</fullName>
    </submittedName>
</protein>
<dbReference type="EMBL" id="RHQL01000021">
    <property type="protein sequence ID" value="RRV04681.1"/>
    <property type="molecule type" value="Genomic_DNA"/>
</dbReference>
<dbReference type="RefSeq" id="WP_125940403.1">
    <property type="nucleotide sequence ID" value="NZ_RHQL01000021.1"/>
</dbReference>
<dbReference type="AlphaFoldDB" id="A0A3R8UVD6"/>
<evidence type="ECO:0000256" key="2">
    <source>
        <dbReference type="SAM" id="SignalP"/>
    </source>
</evidence>
<reference evidence="3 4" key="1">
    <citation type="submission" date="2018-10" db="EMBL/GenBank/DDBJ databases">
        <title>Transmission dynamics of multidrug resistant bacteria on intensive care unit surfaces.</title>
        <authorList>
            <person name="D'Souza A.W."/>
            <person name="Potter R.F."/>
            <person name="Wallace M."/>
            <person name="Shupe A."/>
            <person name="Patel S."/>
            <person name="Sun S."/>
            <person name="Gul D."/>
            <person name="Kwon J.H."/>
            <person name="Andleeb S."/>
            <person name="Burnham C.-A.D."/>
            <person name="Dantas G."/>
        </authorList>
    </citation>
    <scope>NUCLEOTIDE SEQUENCE [LARGE SCALE GENOMIC DNA]</scope>
    <source>
        <strain evidence="3 4">PX_177</strain>
    </source>
</reference>
<comment type="caution">
    <text evidence="3">The sequence shown here is derived from an EMBL/GenBank/DDBJ whole genome shotgun (WGS) entry which is preliminary data.</text>
</comment>
<keyword evidence="1" id="KW-0175">Coiled coil</keyword>
<feature type="signal peptide" evidence="2">
    <location>
        <begin position="1"/>
        <end position="19"/>
    </location>
</feature>
<evidence type="ECO:0000313" key="3">
    <source>
        <dbReference type="EMBL" id="RRV04681.1"/>
    </source>
</evidence>
<accession>A0A3R8UVD6</accession>
<keyword evidence="2" id="KW-0732">Signal</keyword>
<evidence type="ECO:0000313" key="4">
    <source>
        <dbReference type="Proteomes" id="UP000276506"/>
    </source>
</evidence>
<evidence type="ECO:0000256" key="1">
    <source>
        <dbReference type="SAM" id="Coils"/>
    </source>
</evidence>
<feature type="coiled-coil region" evidence="1">
    <location>
        <begin position="84"/>
        <end position="154"/>
    </location>
</feature>
<organism evidence="3 4">
    <name type="scientific">Stutzerimonas xanthomarina</name>
    <dbReference type="NCBI Taxonomy" id="271420"/>
    <lineage>
        <taxon>Bacteria</taxon>
        <taxon>Pseudomonadati</taxon>
        <taxon>Pseudomonadota</taxon>
        <taxon>Gammaproteobacteria</taxon>
        <taxon>Pseudomonadales</taxon>
        <taxon>Pseudomonadaceae</taxon>
        <taxon>Stutzerimonas</taxon>
    </lineage>
</organism>
<feature type="chain" id="PRO_5018631835" evidence="2">
    <location>
        <begin position="20"/>
        <end position="293"/>
    </location>
</feature>
<name>A0A3R8UVD6_9GAMM</name>